<gene>
    <name evidence="1" type="ORF">CSW50_13185</name>
</gene>
<dbReference type="AlphaFoldDB" id="A0A430QW74"/>
<dbReference type="Pfam" id="PF13242">
    <property type="entry name" value="Hydrolase_like"/>
    <property type="match status" value="1"/>
</dbReference>
<dbReference type="InterPro" id="IPR010021">
    <property type="entry name" value="PGPP1/Gep4"/>
</dbReference>
<evidence type="ECO:0000313" key="1">
    <source>
        <dbReference type="EMBL" id="RTG99305.1"/>
    </source>
</evidence>
<dbReference type="NCBIfam" id="TIGR01668">
    <property type="entry name" value="YqeG_hyp_ppase"/>
    <property type="match status" value="1"/>
</dbReference>
<organism evidence="1 2">
    <name type="scientific">Thermus scotoductus</name>
    <dbReference type="NCBI Taxonomy" id="37636"/>
    <lineage>
        <taxon>Bacteria</taxon>
        <taxon>Thermotogati</taxon>
        <taxon>Deinococcota</taxon>
        <taxon>Deinococci</taxon>
        <taxon>Thermales</taxon>
        <taxon>Thermaceae</taxon>
        <taxon>Thermus</taxon>
    </lineage>
</organism>
<accession>A0A430QW74</accession>
<comment type="caution">
    <text evidence="1">The sequence shown here is derived from an EMBL/GenBank/DDBJ whole genome shotgun (WGS) entry which is preliminary data.</text>
</comment>
<name>A0A430QW74_THESC</name>
<proteinExistence type="predicted"/>
<dbReference type="InterPro" id="IPR023214">
    <property type="entry name" value="HAD_sf"/>
</dbReference>
<dbReference type="SUPFAM" id="SSF56784">
    <property type="entry name" value="HAD-like"/>
    <property type="match status" value="1"/>
</dbReference>
<dbReference type="RefSeq" id="WP_126188009.1">
    <property type="nucleotide sequence ID" value="NZ_PELM01000471.1"/>
</dbReference>
<dbReference type="GO" id="GO:0008962">
    <property type="term" value="F:phosphatidylglycerophosphatase activity"/>
    <property type="evidence" value="ECO:0007669"/>
    <property type="project" value="InterPro"/>
</dbReference>
<reference evidence="1 2" key="1">
    <citation type="journal article" date="2019" name="Extremophiles">
        <title>Biogeography of thermophiles and predominance of Thermus scotoductus in domestic water heaters.</title>
        <authorList>
            <person name="Wilpiszeski R.L."/>
            <person name="Zhang Z."/>
            <person name="House C.H."/>
        </authorList>
    </citation>
    <scope>NUCLEOTIDE SEQUENCE [LARGE SCALE GENOMIC DNA]</scope>
    <source>
        <strain evidence="1 2">38_S38</strain>
    </source>
</reference>
<dbReference type="InterPro" id="IPR036412">
    <property type="entry name" value="HAD-like_sf"/>
</dbReference>
<evidence type="ECO:0000313" key="2">
    <source>
        <dbReference type="Proteomes" id="UP000288082"/>
    </source>
</evidence>
<dbReference type="EMBL" id="PELM01000471">
    <property type="protein sequence ID" value="RTG99305.1"/>
    <property type="molecule type" value="Genomic_DNA"/>
</dbReference>
<dbReference type="CDD" id="cd16416">
    <property type="entry name" value="HAD_BsYqeG-like"/>
    <property type="match status" value="1"/>
</dbReference>
<dbReference type="Gene3D" id="3.40.50.1000">
    <property type="entry name" value="HAD superfamily/HAD-like"/>
    <property type="match status" value="1"/>
</dbReference>
<sequence length="162" mass="18157">MLFPRAVLPSLLHLTPKWLKERGLQGVILDLDNTLLPYGEEEPSPEHRAWLEALKAEVPIYLLSNALPERFARIQGRLGLPGHAPALKPWLGFRRALKALGLSPQEVAVVGDQIFTDVLGGNLVGAYTVLVPPLREGEFFYTRFIRMLETPFRKPRSRGSVP</sequence>
<dbReference type="Proteomes" id="UP000288082">
    <property type="component" value="Unassembled WGS sequence"/>
</dbReference>
<protein>
    <submittedName>
        <fullName evidence="1">YqeG family HAD IIIA-type phosphatase</fullName>
    </submittedName>
</protein>